<evidence type="ECO:0000256" key="3">
    <source>
        <dbReference type="PROSITE-ProRule" id="PRU00169"/>
    </source>
</evidence>
<dbReference type="EMBL" id="CP042326">
    <property type="protein sequence ID" value="QDZ40167.1"/>
    <property type="molecule type" value="Genomic_DNA"/>
</dbReference>
<protein>
    <recommendedName>
        <fullName evidence="2">Protein PatA</fullName>
    </recommendedName>
</protein>
<keyword evidence="1 3" id="KW-0597">Phosphoprotein</keyword>
<dbReference type="PANTHER" id="PTHR44591:SF23">
    <property type="entry name" value="CHEY SUBFAMILY"/>
    <property type="match status" value="1"/>
</dbReference>
<accession>A0A5B8NMM0</accession>
<keyword evidence="6" id="KW-1185">Reference proteome</keyword>
<dbReference type="InterPro" id="IPR001789">
    <property type="entry name" value="Sig_transdc_resp-reg_receiver"/>
</dbReference>
<dbReference type="GO" id="GO:0030428">
    <property type="term" value="C:cell septum"/>
    <property type="evidence" value="ECO:0007669"/>
    <property type="project" value="UniProtKB-SubCell"/>
</dbReference>
<proteinExistence type="evidence at transcript level"/>
<feature type="modified residue" description="4-aspartylphosphate" evidence="3">
    <location>
        <position position="355"/>
    </location>
</feature>
<reference evidence="5" key="1">
    <citation type="submission" date="2019-08" db="EMBL/GenBank/DDBJ databases">
        <title>Carotenoids and Carotenoid Binding Proteins in the Halophilic Cyanobacterium Euhalothece sp. ZM00.</title>
        <authorList>
            <person name="Cho S.M."/>
            <person name="Song J.Y."/>
            <person name="Park Y.-I."/>
        </authorList>
    </citation>
    <scope>NUCLEOTIDE SEQUENCE [LARGE SCALE GENOMIC DNA]</scope>
    <source>
        <strain evidence="5">Z-M001</strain>
    </source>
</reference>
<organism evidence="5 6">
    <name type="scientific">Euhalothece natronophila Z-M001</name>
    <dbReference type="NCBI Taxonomy" id="522448"/>
    <lineage>
        <taxon>Bacteria</taxon>
        <taxon>Bacillati</taxon>
        <taxon>Cyanobacteriota</taxon>
        <taxon>Cyanophyceae</taxon>
        <taxon>Oscillatoriophycideae</taxon>
        <taxon>Chroococcales</taxon>
        <taxon>Halothecacae</taxon>
        <taxon>Halothece cluster</taxon>
        <taxon>Euhalothece</taxon>
    </lineage>
</organism>
<dbReference type="Gene3D" id="3.40.50.2300">
    <property type="match status" value="1"/>
</dbReference>
<dbReference type="PIRSF" id="PIRSF005897">
    <property type="entry name" value="RR_PatA"/>
    <property type="match status" value="1"/>
</dbReference>
<name>A0A5B8NMM0_9CHRO</name>
<dbReference type="InterPro" id="IPR050595">
    <property type="entry name" value="Bact_response_regulator"/>
</dbReference>
<keyword evidence="2" id="KW-0364">Heterocyst</keyword>
<evidence type="ECO:0000313" key="6">
    <source>
        <dbReference type="Proteomes" id="UP000318453"/>
    </source>
</evidence>
<evidence type="ECO:0000256" key="2">
    <source>
        <dbReference type="PIRNR" id="PIRNR005897"/>
    </source>
</evidence>
<dbReference type="InterPro" id="IPR024186">
    <property type="entry name" value="Sig_transdc_resp-reg_PatA"/>
</dbReference>
<dbReference type="Pfam" id="PF00072">
    <property type="entry name" value="Response_reg"/>
    <property type="match status" value="1"/>
</dbReference>
<dbReference type="AlphaFoldDB" id="A0A5B8NMM0"/>
<comment type="induction">
    <text evidence="2">By nitrogen starvation.</text>
</comment>
<evidence type="ECO:0000256" key="1">
    <source>
        <dbReference type="ARBA" id="ARBA00022553"/>
    </source>
</evidence>
<keyword evidence="2" id="KW-0902">Two-component regulatory system</keyword>
<feature type="domain" description="Response regulatory" evidence="4">
    <location>
        <begin position="306"/>
        <end position="420"/>
    </location>
</feature>
<dbReference type="PROSITE" id="PS50110">
    <property type="entry name" value="RESPONSE_REGULATORY"/>
    <property type="match status" value="1"/>
</dbReference>
<dbReference type="KEGG" id="enn:FRE64_09530"/>
<gene>
    <name evidence="5" type="ORF">FRE64_09530</name>
</gene>
<dbReference type="SUPFAM" id="SSF52172">
    <property type="entry name" value="CheY-like"/>
    <property type="match status" value="1"/>
</dbReference>
<dbReference type="PANTHER" id="PTHR44591">
    <property type="entry name" value="STRESS RESPONSE REGULATOR PROTEIN 1"/>
    <property type="match status" value="1"/>
</dbReference>
<dbReference type="RefSeq" id="WP_146295852.1">
    <property type="nucleotide sequence ID" value="NZ_CP042326.1"/>
</dbReference>
<dbReference type="OrthoDB" id="417415at2"/>
<comment type="function">
    <text evidence="2">Controls heterocyst pattern formation.</text>
</comment>
<dbReference type="InterPro" id="IPR011006">
    <property type="entry name" value="CheY-like_superfamily"/>
</dbReference>
<dbReference type="SMART" id="SM00448">
    <property type="entry name" value="REC"/>
    <property type="match status" value="1"/>
</dbReference>
<dbReference type="GO" id="GO:0000160">
    <property type="term" value="P:phosphorelay signal transduction system"/>
    <property type="evidence" value="ECO:0007669"/>
    <property type="project" value="UniProtKB-KW"/>
</dbReference>
<comment type="subcellular location">
    <subcellularLocation>
        <location evidence="2">Cell septum</location>
    </subcellularLocation>
</comment>
<dbReference type="Proteomes" id="UP000318453">
    <property type="component" value="Chromosome"/>
</dbReference>
<sequence>MVSIAEQRLTCNRIFRHITYYSKKQFTGRLDVQAANGQSWQIYLNLGQLSWIDGGIHPHRRFLRQLQLAGATNAVLENVSQYTLPKAETPECIEYHLLAKFAQQKQLTPDQVTQVIKGTLLEGLFDVVQATELASPTLQEFFSQDPQLTTMADLEGAGDSFYVQVYENHRASEQGRLPHTWMQGVMNVQQEVQKVWERWLSMGLQNYSPNAAPLVNLPEKLKAKTSEKIYQNLMSLMQGKAPLRDIATRMKRDIWGMTQVLQPLIHQEIITFVDVPDISLFSNTEAMSEDTTSYESRRQSSRNQGLIACVDDSPQTQKMIETIAHSSGFDFIGIYESVEALPTLIEKKPKLIFLDLVMPVVNGYELCHQIRRVEALKDIPVVILTGNMVDRMRARMSGASECLTKPVEIDKIRGVLSRYQAKAK</sequence>
<evidence type="ECO:0000313" key="5">
    <source>
        <dbReference type="EMBL" id="QDZ40167.1"/>
    </source>
</evidence>
<dbReference type="GO" id="GO:0043158">
    <property type="term" value="P:heterocyst development"/>
    <property type="evidence" value="ECO:0007669"/>
    <property type="project" value="UniProtKB-KW"/>
</dbReference>
<evidence type="ECO:0000259" key="4">
    <source>
        <dbReference type="PROSITE" id="PS50110"/>
    </source>
</evidence>